<dbReference type="InterPro" id="IPR009057">
    <property type="entry name" value="Homeodomain-like_sf"/>
</dbReference>
<dbReference type="InterPro" id="IPR002492">
    <property type="entry name" value="Transposase_Tc1-like"/>
</dbReference>
<dbReference type="InterPro" id="IPR050951">
    <property type="entry name" value="Retrovirus_Pol_polyprotein"/>
</dbReference>
<feature type="region of interest" description="Disordered" evidence="3">
    <location>
        <begin position="1155"/>
        <end position="1240"/>
    </location>
</feature>
<protein>
    <submittedName>
        <fullName evidence="6">Uncharacterized protein</fullName>
    </submittedName>
</protein>
<evidence type="ECO:0000256" key="2">
    <source>
        <dbReference type="ARBA" id="ARBA00023268"/>
    </source>
</evidence>
<dbReference type="GO" id="GO:0071897">
    <property type="term" value="P:DNA biosynthetic process"/>
    <property type="evidence" value="ECO:0007669"/>
    <property type="project" value="UniProtKB-ARBA"/>
</dbReference>
<keyword evidence="2" id="KW-0511">Multifunctional enzyme</keyword>
<feature type="compositionally biased region" description="Basic and acidic residues" evidence="3">
    <location>
        <begin position="1169"/>
        <end position="1180"/>
    </location>
</feature>
<accession>A0A8J6H3M4</accession>
<dbReference type="Pfam" id="PF17919">
    <property type="entry name" value="RT_RNaseH_2"/>
    <property type="match status" value="1"/>
</dbReference>
<dbReference type="SUPFAM" id="SSF56672">
    <property type="entry name" value="DNA/RNA polymerases"/>
    <property type="match status" value="1"/>
</dbReference>
<evidence type="ECO:0000313" key="6">
    <source>
        <dbReference type="EMBL" id="KAH0811195.1"/>
    </source>
</evidence>
<dbReference type="Pfam" id="PF01498">
    <property type="entry name" value="HTH_Tnp_Tc3_2"/>
    <property type="match status" value="1"/>
</dbReference>
<dbReference type="Gene3D" id="3.30.420.10">
    <property type="entry name" value="Ribonuclease H-like superfamily/Ribonuclease H"/>
    <property type="match status" value="2"/>
</dbReference>
<dbReference type="CDD" id="cd09274">
    <property type="entry name" value="RNase_HI_RT_Ty3"/>
    <property type="match status" value="1"/>
</dbReference>
<evidence type="ECO:0000256" key="3">
    <source>
        <dbReference type="SAM" id="MobiDB-lite"/>
    </source>
</evidence>
<dbReference type="Gene3D" id="3.30.70.270">
    <property type="match status" value="1"/>
</dbReference>
<dbReference type="InterPro" id="IPR043502">
    <property type="entry name" value="DNA/RNA_pol_sf"/>
</dbReference>
<dbReference type="GO" id="GO:0006313">
    <property type="term" value="P:DNA transposition"/>
    <property type="evidence" value="ECO:0007669"/>
    <property type="project" value="InterPro"/>
</dbReference>
<evidence type="ECO:0000256" key="1">
    <source>
        <dbReference type="ARBA" id="ARBA00004123"/>
    </source>
</evidence>
<dbReference type="GO" id="GO:0005634">
    <property type="term" value="C:nucleus"/>
    <property type="evidence" value="ECO:0007669"/>
    <property type="project" value="UniProtKB-SubCell"/>
</dbReference>
<dbReference type="GO" id="GO:0015074">
    <property type="term" value="P:DNA integration"/>
    <property type="evidence" value="ECO:0007669"/>
    <property type="project" value="InterPro"/>
</dbReference>
<dbReference type="PANTHER" id="PTHR37984">
    <property type="entry name" value="PROTEIN CBG26694"/>
    <property type="match status" value="1"/>
</dbReference>
<feature type="compositionally biased region" description="Polar residues" evidence="3">
    <location>
        <begin position="614"/>
        <end position="624"/>
    </location>
</feature>
<dbReference type="Proteomes" id="UP000719412">
    <property type="component" value="Unassembled WGS sequence"/>
</dbReference>
<feature type="region of interest" description="Disordered" evidence="3">
    <location>
        <begin position="614"/>
        <end position="634"/>
    </location>
</feature>
<gene>
    <name evidence="6" type="ORF">GEV33_011596</name>
</gene>
<feature type="region of interest" description="Disordered" evidence="3">
    <location>
        <begin position="352"/>
        <end position="381"/>
    </location>
</feature>
<sequence length="1674" mass="188623">MPQPKGVRDVHRLIGMMSWYRRFVPNFSTMVAPLTNLTRKNTRFTWTPECEQAFTDVKNALVNAPILSCPDFDHPLTLQCDASDVGIGAVMTQNISVVSTTKAKECLSVIYAIEPLRCYLEGRRFTVVTDHYSLLCLNNLKDPLGRVGRWVMRLQAFDFDIVHRKGKENVVPDCLSRTVAPVTAQIEQLEAAKRTGDKFIVQLIQKFTENPLKYPNFRVRDGHVFKRVNRRDGEFDPEWKWVVPNGSRDELLKRYHDDAATGGHLGVYKTYHKIHGSHTIADSTQGYRRDGAKSVLNFGKSREFQTFLNNYGVKPYYNSLFTPQNNPTEGVNRTMKSLIASYTDQDQAKWDKNLDHGTGHELQRTRESLEDGAEANPLGEQVTESKLDKVRRLVTGLINRYRDKAKRYYDAKCREVEYAVGDLVWKRPYPTTDGTKHFSAKLAKPFGGQFTISERLGKNVYALVDDLGVYNGKWHVKDLKPDHTRESEDDHGNCYWIPKTTEILQLFGIDNCNKHEERETDRTDRIHNIRPGTTDLYRGQCPEPVSPPDTDIRTELSHRHSSRVSGRAQPHHRATELTKATTFQNGLSDPDFRYRPRQFGERRGKYIKVEQTPCQGFSTSSGQRSRPIRAGEPVEEDRIGWETVLEEFQPKRRGGERLPSRGSSTLRFSGLISPPCWAGVIPKDPTREQDLAPDCPRPRNPSSGATHIWQGSRGGRTPRTFRGYGRRDRPAAEEGLGGPSSSSLFQGLFLDFKPQTRSSPYIVDCVSPAAASKLELNSYLSPVRCCCRSVGVMWRVVVPGVSGGEPKFAVYGEVSVWDFLHGGEPQLAMALVIGGRDGVSFGELRAARRSNTREPDLESLRCILEPQTRTVLRSPLSTTGVFVHLEENLMDEVPKTSGPRGSLRAPVTQLPHSRRGTGSAGRVRKNEVPGVETFFLFVFLVGDFTGSGTSEFLVIGTVSAREKTSDADGGWMECEAGLYTRNSHLNQFGYEKNTDARRGRSCAFPAIPGVRGVPSVGCRASTRSATDHDASLTSIREEVVDRACGSHSGNDTAGSGRKKWRIVPESLICFPKQRNTFIWNGCIFPLYIYAPNLEPAPLPSADFPLSVNHRYISSRSTRISEILIDSFSFQDSGTLRYDRIPVIARKDENLYVPSSAKFAPQEQQEQLSDESRDSTAENRSAENTQATENTQASELVDNSVETPSRPLQEAIPTPTSSLKRNHPRQRQISGKKQSAPIPETSSSTLMKYILDQKKTTEQIQLKNGLDFFYGIKETVKAFSPQDQYLAKKKIFETVSEIEGKYLNTPNNPQSIQHYPNALQPRHHVSLIPSGPSTSQSAASSSSCCVLHNIAILANDDEPPVDPEVVVPPQVEVEPDPVIVARIVALIQDGRGQRETARIVGKSLCAVQNVYQRYEETGLITRRPGSGRKRITTQRDDRFLVSTSLRNRTASAVLLRNQLQEVRDVNVSEWTVRRRLRAAGLSCRRMATGPPLQRRHRIARLAFARNHLAWNDEDWSNELFSDESRFCLNRSDGRRRVWRRPGERYAPVCMDERLPFGGGSVMVWAGISSEARIDLVFIQNGSLTAHRYITEVLEDHVMPFMITMGEHGILMHPDEVGIRRFDWPALSPDMNPIGHVWDELGRRVRRHTPAPRTAQKLRELLLQEWNNIDQNVILN</sequence>
<reference evidence="6" key="2">
    <citation type="submission" date="2021-08" db="EMBL/GenBank/DDBJ databases">
        <authorList>
            <person name="Eriksson T."/>
        </authorList>
    </citation>
    <scope>NUCLEOTIDE SEQUENCE</scope>
    <source>
        <strain evidence="6">Stoneville</strain>
        <tissue evidence="6">Whole head</tissue>
    </source>
</reference>
<comment type="caution">
    <text evidence="6">The sequence shown here is derived from an EMBL/GenBank/DDBJ whole genome shotgun (WGS) entry which is preliminary data.</text>
</comment>
<proteinExistence type="predicted"/>
<evidence type="ECO:0000259" key="4">
    <source>
        <dbReference type="Pfam" id="PF01498"/>
    </source>
</evidence>
<feature type="domain" description="Reverse transcriptase/retrotransposon-derived protein RNase H-like" evidence="5">
    <location>
        <begin position="46"/>
        <end position="127"/>
    </location>
</feature>
<feature type="domain" description="Transposase Tc1-like" evidence="4">
    <location>
        <begin position="1437"/>
        <end position="1507"/>
    </location>
</feature>
<dbReference type="FunFam" id="3.30.70.270:FF:000026">
    <property type="entry name" value="Transposon Ty3-G Gag-Pol polyprotein"/>
    <property type="match status" value="1"/>
</dbReference>
<feature type="compositionally biased region" description="Basic and acidic residues" evidence="3">
    <location>
        <begin position="352"/>
        <end position="369"/>
    </location>
</feature>
<feature type="region of interest" description="Disordered" evidence="3">
    <location>
        <begin position="893"/>
        <end position="923"/>
    </location>
</feature>
<dbReference type="EMBL" id="JABDTM020026977">
    <property type="protein sequence ID" value="KAH0811195.1"/>
    <property type="molecule type" value="Genomic_DNA"/>
</dbReference>
<dbReference type="GO" id="GO:0003677">
    <property type="term" value="F:DNA binding"/>
    <property type="evidence" value="ECO:0007669"/>
    <property type="project" value="InterPro"/>
</dbReference>
<dbReference type="InterPro" id="IPR041577">
    <property type="entry name" value="RT_RNaseH_2"/>
</dbReference>
<dbReference type="PANTHER" id="PTHR37984:SF5">
    <property type="entry name" value="PROTEIN NYNRIN-LIKE"/>
    <property type="match status" value="1"/>
</dbReference>
<dbReference type="InterPro" id="IPR036397">
    <property type="entry name" value="RNaseH_sf"/>
</dbReference>
<dbReference type="InterPro" id="IPR043128">
    <property type="entry name" value="Rev_trsase/Diguanyl_cyclase"/>
</dbReference>
<feature type="compositionally biased region" description="Polar residues" evidence="3">
    <location>
        <begin position="1181"/>
        <end position="1193"/>
    </location>
</feature>
<feature type="region of interest" description="Disordered" evidence="3">
    <location>
        <begin position="682"/>
        <end position="741"/>
    </location>
</feature>
<keyword evidence="7" id="KW-1185">Reference proteome</keyword>
<name>A0A8J6H3M4_TENMO</name>
<evidence type="ECO:0000259" key="5">
    <source>
        <dbReference type="Pfam" id="PF17919"/>
    </source>
</evidence>
<comment type="subcellular location">
    <subcellularLocation>
        <location evidence="1">Nucleus</location>
    </subcellularLocation>
</comment>
<dbReference type="Gene3D" id="1.10.340.70">
    <property type="match status" value="1"/>
</dbReference>
<dbReference type="GO" id="GO:0003824">
    <property type="term" value="F:catalytic activity"/>
    <property type="evidence" value="ECO:0007669"/>
    <property type="project" value="UniProtKB-KW"/>
</dbReference>
<reference evidence="6" key="1">
    <citation type="journal article" date="2020" name="J Insects Food Feed">
        <title>The yellow mealworm (Tenebrio molitor) genome: a resource for the emerging insects as food and feed industry.</title>
        <authorList>
            <person name="Eriksson T."/>
            <person name="Andere A."/>
            <person name="Kelstrup H."/>
            <person name="Emery V."/>
            <person name="Picard C."/>
        </authorList>
    </citation>
    <scope>NUCLEOTIDE SEQUENCE</scope>
    <source>
        <strain evidence="6">Stoneville</strain>
        <tissue evidence="6">Whole head</tissue>
    </source>
</reference>
<evidence type="ECO:0000313" key="7">
    <source>
        <dbReference type="Proteomes" id="UP000719412"/>
    </source>
</evidence>
<dbReference type="SUPFAM" id="SSF46689">
    <property type="entry name" value="Homeodomain-like"/>
    <property type="match status" value="1"/>
</dbReference>
<organism evidence="6 7">
    <name type="scientific">Tenebrio molitor</name>
    <name type="common">Yellow mealworm beetle</name>
    <dbReference type="NCBI Taxonomy" id="7067"/>
    <lineage>
        <taxon>Eukaryota</taxon>
        <taxon>Metazoa</taxon>
        <taxon>Ecdysozoa</taxon>
        <taxon>Arthropoda</taxon>
        <taxon>Hexapoda</taxon>
        <taxon>Insecta</taxon>
        <taxon>Pterygota</taxon>
        <taxon>Neoptera</taxon>
        <taxon>Endopterygota</taxon>
        <taxon>Coleoptera</taxon>
        <taxon>Polyphaga</taxon>
        <taxon>Cucujiformia</taxon>
        <taxon>Tenebrionidae</taxon>
        <taxon>Tenebrio</taxon>
    </lineage>
</organism>